<organism evidence="1 2">
    <name type="scientific">Maioricimonas rarisocia</name>
    <dbReference type="NCBI Taxonomy" id="2528026"/>
    <lineage>
        <taxon>Bacteria</taxon>
        <taxon>Pseudomonadati</taxon>
        <taxon>Planctomycetota</taxon>
        <taxon>Planctomycetia</taxon>
        <taxon>Planctomycetales</taxon>
        <taxon>Planctomycetaceae</taxon>
        <taxon>Maioricimonas</taxon>
    </lineage>
</organism>
<proteinExistence type="predicted"/>
<sequence>MKLTKLFTKPEIALLGCLLAAAGLSGCQTTIGGQTLPSAWFLRDDVQYFPAGPEFQLSNQVQAIEEYKAAQEGLAEELGEEPPGPFAPGP</sequence>
<reference evidence="1 2" key="1">
    <citation type="submission" date="2019-02" db="EMBL/GenBank/DDBJ databases">
        <title>Deep-cultivation of Planctomycetes and their phenomic and genomic characterization uncovers novel biology.</title>
        <authorList>
            <person name="Wiegand S."/>
            <person name="Jogler M."/>
            <person name="Boedeker C."/>
            <person name="Pinto D."/>
            <person name="Vollmers J."/>
            <person name="Rivas-Marin E."/>
            <person name="Kohn T."/>
            <person name="Peeters S.H."/>
            <person name="Heuer A."/>
            <person name="Rast P."/>
            <person name="Oberbeckmann S."/>
            <person name="Bunk B."/>
            <person name="Jeske O."/>
            <person name="Meyerdierks A."/>
            <person name="Storesund J.E."/>
            <person name="Kallscheuer N."/>
            <person name="Luecker S."/>
            <person name="Lage O.M."/>
            <person name="Pohl T."/>
            <person name="Merkel B.J."/>
            <person name="Hornburger P."/>
            <person name="Mueller R.-W."/>
            <person name="Bruemmer F."/>
            <person name="Labrenz M."/>
            <person name="Spormann A.M."/>
            <person name="Op den Camp H."/>
            <person name="Overmann J."/>
            <person name="Amann R."/>
            <person name="Jetten M.S.M."/>
            <person name="Mascher T."/>
            <person name="Medema M.H."/>
            <person name="Devos D.P."/>
            <person name="Kaster A.-K."/>
            <person name="Ovreas L."/>
            <person name="Rohde M."/>
            <person name="Galperin M.Y."/>
            <person name="Jogler C."/>
        </authorList>
    </citation>
    <scope>NUCLEOTIDE SEQUENCE [LARGE SCALE GENOMIC DNA]</scope>
    <source>
        <strain evidence="1 2">Mal4</strain>
    </source>
</reference>
<dbReference type="EMBL" id="CP036275">
    <property type="protein sequence ID" value="QDU37991.1"/>
    <property type="molecule type" value="Genomic_DNA"/>
</dbReference>
<accession>A0A517Z6F1</accession>
<evidence type="ECO:0000313" key="2">
    <source>
        <dbReference type="Proteomes" id="UP000320496"/>
    </source>
</evidence>
<protein>
    <submittedName>
        <fullName evidence="1">Uncharacterized protein</fullName>
    </submittedName>
</protein>
<name>A0A517Z6F1_9PLAN</name>
<dbReference type="PROSITE" id="PS51257">
    <property type="entry name" value="PROKAR_LIPOPROTEIN"/>
    <property type="match status" value="1"/>
</dbReference>
<dbReference type="RefSeq" id="WP_145369320.1">
    <property type="nucleotide sequence ID" value="NZ_CP036275.1"/>
</dbReference>
<dbReference type="KEGG" id="mri:Mal4_23100"/>
<dbReference type="OrthoDB" id="292253at2"/>
<evidence type="ECO:0000313" key="1">
    <source>
        <dbReference type="EMBL" id="QDU37991.1"/>
    </source>
</evidence>
<dbReference type="Proteomes" id="UP000320496">
    <property type="component" value="Chromosome"/>
</dbReference>
<dbReference type="AlphaFoldDB" id="A0A517Z6F1"/>
<gene>
    <name evidence="1" type="ORF">Mal4_23100</name>
</gene>
<keyword evidence="2" id="KW-1185">Reference proteome</keyword>